<organism evidence="3 4">
    <name type="scientific">Streptomyces mesophilus</name>
    <dbReference type="NCBI Taxonomy" id="1775132"/>
    <lineage>
        <taxon>Bacteria</taxon>
        <taxon>Bacillati</taxon>
        <taxon>Actinomycetota</taxon>
        <taxon>Actinomycetes</taxon>
        <taxon>Kitasatosporales</taxon>
        <taxon>Streptomycetaceae</taxon>
        <taxon>Streptomyces</taxon>
    </lineage>
</organism>
<dbReference type="RefSeq" id="WP_165329761.1">
    <property type="nucleotide sequence ID" value="NZ_JAAKZW010000002.1"/>
</dbReference>
<reference evidence="3 4" key="1">
    <citation type="submission" date="2020-02" db="EMBL/GenBank/DDBJ databases">
        <title>Whole-genome analyses of novel actinobacteria.</title>
        <authorList>
            <person name="Sahin N."/>
            <person name="Tokatli A."/>
        </authorList>
    </citation>
    <scope>NUCLEOTIDE SEQUENCE [LARGE SCALE GENOMIC DNA]</scope>
    <source>
        <strain evidence="3 4">YC504</strain>
    </source>
</reference>
<evidence type="ECO:0000259" key="1">
    <source>
        <dbReference type="Pfam" id="PF06276"/>
    </source>
</evidence>
<dbReference type="InterPro" id="IPR024726">
    <property type="entry name" value="FhuF_C"/>
</dbReference>
<feature type="domain" description="Ferric siderophore reductase C-terminal" evidence="2">
    <location>
        <begin position="217"/>
        <end position="236"/>
    </location>
</feature>
<dbReference type="InterPro" id="IPR022770">
    <property type="entry name" value="IucA/IucC-like_C"/>
</dbReference>
<dbReference type="AlphaFoldDB" id="A0A6G4XBW7"/>
<protein>
    <submittedName>
        <fullName evidence="3">Ferric iron reductase</fullName>
    </submittedName>
</protein>
<dbReference type="GO" id="GO:0003824">
    <property type="term" value="F:catalytic activity"/>
    <property type="evidence" value="ECO:0007669"/>
    <property type="project" value="UniProtKB-ARBA"/>
</dbReference>
<accession>A0A6G4XBW7</accession>
<keyword evidence="4" id="KW-1185">Reference proteome</keyword>
<sequence>MPEPLTPADLGLVASVGGFFPLRTDGAASEGATFAALFAGRREPLAFRVGKVASAIGAQEPRIAVSIAQLGLAARLWSIALGSAALHGRIPDLDPARLHWDPDASAPDDLALIGNECADAARPGVASRPATDLVATVLDQHLAPLAAAVRAEFRISEALLWGNAGSALAGAARELHRWAQRTGHPHAAVRARALTEVLFEDPRLSGTGTFTEAGLRRRSCCLYYRIPGGGVCGDCCFRTPPGSSATRRSG</sequence>
<evidence type="ECO:0000313" key="4">
    <source>
        <dbReference type="Proteomes" id="UP000481109"/>
    </source>
</evidence>
<dbReference type="Proteomes" id="UP000481109">
    <property type="component" value="Unassembled WGS sequence"/>
</dbReference>
<comment type="caution">
    <text evidence="3">The sequence shown here is derived from an EMBL/GenBank/DDBJ whole genome shotgun (WGS) entry which is preliminary data.</text>
</comment>
<dbReference type="PRINTS" id="PR01714">
    <property type="entry name" value="2FE2SRDCTASE"/>
</dbReference>
<gene>
    <name evidence="3" type="ORF">G6045_00815</name>
</gene>
<dbReference type="EMBL" id="JAAKZW010000002">
    <property type="protein sequence ID" value="NGO74234.1"/>
    <property type="molecule type" value="Genomic_DNA"/>
</dbReference>
<dbReference type="Pfam" id="PF06276">
    <property type="entry name" value="FhuF"/>
    <property type="match status" value="1"/>
</dbReference>
<name>A0A6G4XBW7_9ACTN</name>
<dbReference type="InterPro" id="IPR008090">
    <property type="entry name" value="Fe_iron_reduct"/>
</dbReference>
<evidence type="ECO:0000259" key="2">
    <source>
        <dbReference type="Pfam" id="PF11575"/>
    </source>
</evidence>
<proteinExistence type="predicted"/>
<dbReference type="GO" id="GO:0051537">
    <property type="term" value="F:2 iron, 2 sulfur cluster binding"/>
    <property type="evidence" value="ECO:0007669"/>
    <property type="project" value="InterPro"/>
</dbReference>
<evidence type="ECO:0000313" key="3">
    <source>
        <dbReference type="EMBL" id="NGO74234.1"/>
    </source>
</evidence>
<feature type="domain" description="Aerobactin siderophore biosynthesis IucA/IucC-like C-terminal" evidence="1">
    <location>
        <begin position="130"/>
        <end position="192"/>
    </location>
</feature>
<dbReference type="Pfam" id="PF11575">
    <property type="entry name" value="FhuF_C"/>
    <property type="match status" value="1"/>
</dbReference>